<organism evidence="2 3">
    <name type="scientific">Streptomyces montanus</name>
    <dbReference type="NCBI Taxonomy" id="2580423"/>
    <lineage>
        <taxon>Bacteria</taxon>
        <taxon>Bacillati</taxon>
        <taxon>Actinomycetota</taxon>
        <taxon>Actinomycetes</taxon>
        <taxon>Kitasatosporales</taxon>
        <taxon>Streptomycetaceae</taxon>
        <taxon>Streptomyces</taxon>
    </lineage>
</organism>
<name>A0A5R9FJ57_9ACTN</name>
<accession>A0A5R9FJ57</accession>
<feature type="non-terminal residue" evidence="2">
    <location>
        <position position="1"/>
    </location>
</feature>
<sequence>APQQRPAAEEHAPPPLDDSAARTAEETARRLGAFARGTRHGRAALDDVPDLSGTPHADEGNTRG</sequence>
<evidence type="ECO:0000313" key="3">
    <source>
        <dbReference type="Proteomes" id="UP000305906"/>
    </source>
</evidence>
<evidence type="ECO:0000256" key="1">
    <source>
        <dbReference type="SAM" id="MobiDB-lite"/>
    </source>
</evidence>
<reference evidence="2 3" key="1">
    <citation type="submission" date="2019-05" db="EMBL/GenBank/DDBJ databases">
        <title>Streptomyces sp. NEAU-C151, a novel actinomycete isolated from soil.</title>
        <authorList>
            <person name="Han L."/>
            <person name="Jiang H."/>
        </authorList>
    </citation>
    <scope>NUCLEOTIDE SEQUENCE [LARGE SCALE GENOMIC DNA]</scope>
    <source>
        <strain evidence="2 3">NEAU-C151</strain>
    </source>
</reference>
<comment type="caution">
    <text evidence="2">The sequence shown here is derived from an EMBL/GenBank/DDBJ whole genome shotgun (WGS) entry which is preliminary data.</text>
</comment>
<protein>
    <submittedName>
        <fullName evidence="2">ATP-binding protein</fullName>
    </submittedName>
</protein>
<evidence type="ECO:0000313" key="2">
    <source>
        <dbReference type="EMBL" id="TLS39595.1"/>
    </source>
</evidence>
<keyword evidence="2" id="KW-0067">ATP-binding</keyword>
<feature type="region of interest" description="Disordered" evidence="1">
    <location>
        <begin position="1"/>
        <end position="64"/>
    </location>
</feature>
<dbReference type="AlphaFoldDB" id="A0A5R9FJ57"/>
<dbReference type="Proteomes" id="UP000305906">
    <property type="component" value="Unassembled WGS sequence"/>
</dbReference>
<proteinExistence type="predicted"/>
<keyword evidence="2" id="KW-0547">Nucleotide-binding</keyword>
<gene>
    <name evidence="2" type="ORF">FE633_46125</name>
</gene>
<keyword evidence="3" id="KW-1185">Reference proteome</keyword>
<dbReference type="EMBL" id="VBZC01000122">
    <property type="protein sequence ID" value="TLS39595.1"/>
    <property type="molecule type" value="Genomic_DNA"/>
</dbReference>
<dbReference type="GO" id="GO:0005524">
    <property type="term" value="F:ATP binding"/>
    <property type="evidence" value="ECO:0007669"/>
    <property type="project" value="UniProtKB-KW"/>
</dbReference>
<feature type="compositionally biased region" description="Basic and acidic residues" evidence="1">
    <location>
        <begin position="19"/>
        <end position="29"/>
    </location>
</feature>